<dbReference type="PANTHER" id="PTHR35789">
    <property type="entry name" value="SPORE GERMINATION PROTEIN B3"/>
    <property type="match status" value="1"/>
</dbReference>
<dbReference type="EMBL" id="JABBPN010000007">
    <property type="protein sequence ID" value="NMO95977.1"/>
    <property type="molecule type" value="Genomic_DNA"/>
</dbReference>
<keyword evidence="4" id="KW-0732">Signal</keyword>
<keyword evidence="7" id="KW-0449">Lipoprotein</keyword>
<evidence type="ECO:0000256" key="3">
    <source>
        <dbReference type="ARBA" id="ARBA00022544"/>
    </source>
</evidence>
<evidence type="ECO:0000256" key="1">
    <source>
        <dbReference type="ARBA" id="ARBA00004635"/>
    </source>
</evidence>
<feature type="domain" description="Spore germination protein N-terminal" evidence="9">
    <location>
        <begin position="23"/>
        <end position="181"/>
    </location>
</feature>
<evidence type="ECO:0000256" key="5">
    <source>
        <dbReference type="ARBA" id="ARBA00023136"/>
    </source>
</evidence>
<evidence type="ECO:0000259" key="9">
    <source>
        <dbReference type="Pfam" id="PF25198"/>
    </source>
</evidence>
<protein>
    <submittedName>
        <fullName evidence="10">Ger(X)C family spore germination protein</fullName>
    </submittedName>
</protein>
<evidence type="ECO:0000259" key="8">
    <source>
        <dbReference type="Pfam" id="PF05504"/>
    </source>
</evidence>
<evidence type="ECO:0000256" key="4">
    <source>
        <dbReference type="ARBA" id="ARBA00022729"/>
    </source>
</evidence>
<dbReference type="Proteomes" id="UP000565468">
    <property type="component" value="Unassembled WGS sequence"/>
</dbReference>
<dbReference type="Pfam" id="PF05504">
    <property type="entry name" value="Spore_GerAC"/>
    <property type="match status" value="1"/>
</dbReference>
<keyword evidence="5" id="KW-0472">Membrane</keyword>
<dbReference type="InterPro" id="IPR046953">
    <property type="entry name" value="Spore_GerAC-like_C"/>
</dbReference>
<dbReference type="InterPro" id="IPR038501">
    <property type="entry name" value="Spore_GerAC_C_sf"/>
</dbReference>
<dbReference type="InterPro" id="IPR008844">
    <property type="entry name" value="Spore_GerAC-like"/>
</dbReference>
<keyword evidence="6" id="KW-0564">Palmitate</keyword>
<dbReference type="AlphaFoldDB" id="A0A848M4W0"/>
<dbReference type="GO" id="GO:0016020">
    <property type="term" value="C:membrane"/>
    <property type="evidence" value="ECO:0007669"/>
    <property type="project" value="UniProtKB-SubCell"/>
</dbReference>
<dbReference type="Gene3D" id="3.30.300.210">
    <property type="entry name" value="Nutrient germinant receptor protein C, domain 3"/>
    <property type="match status" value="1"/>
</dbReference>
<dbReference type="PANTHER" id="PTHR35789:SF1">
    <property type="entry name" value="SPORE GERMINATION PROTEIN B3"/>
    <property type="match status" value="1"/>
</dbReference>
<proteinExistence type="inferred from homology"/>
<accession>A0A848M4W0</accession>
<evidence type="ECO:0000256" key="6">
    <source>
        <dbReference type="ARBA" id="ARBA00023139"/>
    </source>
</evidence>
<evidence type="ECO:0000313" key="10">
    <source>
        <dbReference type="EMBL" id="NMO95977.1"/>
    </source>
</evidence>
<dbReference type="InterPro" id="IPR057336">
    <property type="entry name" value="GerAC_N"/>
</dbReference>
<evidence type="ECO:0000256" key="7">
    <source>
        <dbReference type="ARBA" id="ARBA00023288"/>
    </source>
</evidence>
<gene>
    <name evidence="10" type="ORF">HII30_09365</name>
</gene>
<keyword evidence="3" id="KW-0309">Germination</keyword>
<feature type="domain" description="Spore germination GerAC-like C-terminal" evidence="8">
    <location>
        <begin position="212"/>
        <end position="380"/>
    </location>
</feature>
<keyword evidence="11" id="KW-1185">Reference proteome</keyword>
<dbReference type="Pfam" id="PF25198">
    <property type="entry name" value="Spore_GerAC_N"/>
    <property type="match status" value="1"/>
</dbReference>
<dbReference type="GO" id="GO:0009847">
    <property type="term" value="P:spore germination"/>
    <property type="evidence" value="ECO:0007669"/>
    <property type="project" value="InterPro"/>
</dbReference>
<evidence type="ECO:0000313" key="11">
    <source>
        <dbReference type="Proteomes" id="UP000565468"/>
    </source>
</evidence>
<organism evidence="10 11">
    <name type="scientific">Paenibacillus lemnae</name>
    <dbReference type="NCBI Taxonomy" id="1330551"/>
    <lineage>
        <taxon>Bacteria</taxon>
        <taxon>Bacillati</taxon>
        <taxon>Bacillota</taxon>
        <taxon>Bacilli</taxon>
        <taxon>Bacillales</taxon>
        <taxon>Paenibacillaceae</taxon>
        <taxon>Paenibacillus</taxon>
    </lineage>
</organism>
<comment type="caution">
    <text evidence="10">The sequence shown here is derived from an EMBL/GenBank/DDBJ whole genome shotgun (WGS) entry which is preliminary data.</text>
</comment>
<name>A0A848M4W0_PAELE</name>
<sequence>MRRWWIAISSVLPVLLLTGCLAKVEINDQLFVLSLYLDKDVEKNEYTVTISSPLPNRLSNGAGSGSGQGQPFALVTESAPTIPLALNAIQRQMTRKLDFSHTRVIVIGNRLARAGLEDLFNWTLRERALDYSTFVMISPQDARSASELTPVFETMPSTVLKRFAVQNNVMGTTLKDCLSGYMAGTGYAMNQLSITEKPVSSQSKTEKWAGVDGIGLFDSTRLKSVLNIQQTRVIAWAIGSRKTPIYRPVYSVLWDGGRSKASVLFTHSESSKTISMTSSGPLVTIKLRGTADVLSLKDDKRREPTESNTYIIKELNDQIGGHLREALTISQENGADILKIGQLLNARYPDVWQELKQDWAGNYKNQVEFQIKLKLDIRNTDMQTG</sequence>
<dbReference type="RefSeq" id="WP_169504770.1">
    <property type="nucleotide sequence ID" value="NZ_JABBPN010000007.1"/>
</dbReference>
<evidence type="ECO:0000256" key="2">
    <source>
        <dbReference type="ARBA" id="ARBA00007886"/>
    </source>
</evidence>
<comment type="subcellular location">
    <subcellularLocation>
        <location evidence="1">Membrane</location>
        <topology evidence="1">Lipid-anchor</topology>
    </subcellularLocation>
</comment>
<reference evidence="10 11" key="1">
    <citation type="submission" date="2020-04" db="EMBL/GenBank/DDBJ databases">
        <title>Paenibacillus algicola sp. nov., a novel marine bacterium producing alginate lyase.</title>
        <authorList>
            <person name="Huang H."/>
        </authorList>
    </citation>
    <scope>NUCLEOTIDE SEQUENCE [LARGE SCALE GENOMIC DNA]</scope>
    <source>
        <strain evidence="10 11">L7-75</strain>
    </source>
</reference>
<dbReference type="PROSITE" id="PS51257">
    <property type="entry name" value="PROKAR_LIPOPROTEIN"/>
    <property type="match status" value="1"/>
</dbReference>
<comment type="similarity">
    <text evidence="2">Belongs to the GerABKC lipoprotein family.</text>
</comment>
<dbReference type="NCBIfam" id="TIGR02887">
    <property type="entry name" value="spore_ger_x_C"/>
    <property type="match status" value="1"/>
</dbReference>